<gene>
    <name evidence="5" type="ORF">GCM10007414_25130</name>
</gene>
<keyword evidence="6" id="KW-1185">Reference proteome</keyword>
<comment type="caution">
    <text evidence="5">The sequence shown here is derived from an EMBL/GenBank/DDBJ whole genome shotgun (WGS) entry which is preliminary data.</text>
</comment>
<feature type="region of interest" description="Disordered" evidence="4">
    <location>
        <begin position="120"/>
        <end position="139"/>
    </location>
</feature>
<evidence type="ECO:0000256" key="3">
    <source>
        <dbReference type="ARBA" id="ARBA00022795"/>
    </source>
</evidence>
<name>A0ABQ1I2P0_9ALTE</name>
<dbReference type="EMBL" id="BMDY01000014">
    <property type="protein sequence ID" value="GGB10709.1"/>
    <property type="molecule type" value="Genomic_DNA"/>
</dbReference>
<evidence type="ECO:0000256" key="4">
    <source>
        <dbReference type="SAM" id="MobiDB-lite"/>
    </source>
</evidence>
<dbReference type="InterPro" id="IPR007809">
    <property type="entry name" value="FlgN-like"/>
</dbReference>
<protein>
    <recommendedName>
        <fullName evidence="7">Flagellar protein FlgN</fullName>
    </recommendedName>
</protein>
<evidence type="ECO:0008006" key="7">
    <source>
        <dbReference type="Google" id="ProtNLM"/>
    </source>
</evidence>
<reference evidence="6" key="1">
    <citation type="journal article" date="2019" name="Int. J. Syst. Evol. Microbiol.">
        <title>The Global Catalogue of Microorganisms (GCM) 10K type strain sequencing project: providing services to taxonomists for standard genome sequencing and annotation.</title>
        <authorList>
            <consortium name="The Broad Institute Genomics Platform"/>
            <consortium name="The Broad Institute Genome Sequencing Center for Infectious Disease"/>
            <person name="Wu L."/>
            <person name="Ma J."/>
        </authorList>
    </citation>
    <scope>NUCLEOTIDE SEQUENCE [LARGE SCALE GENOMIC DNA]</scope>
    <source>
        <strain evidence="6">CGMCC 1.10131</strain>
    </source>
</reference>
<dbReference type="Pfam" id="PF05130">
    <property type="entry name" value="FlgN"/>
    <property type="match status" value="1"/>
</dbReference>
<feature type="compositionally biased region" description="Basic residues" evidence="4">
    <location>
        <begin position="125"/>
        <end position="139"/>
    </location>
</feature>
<dbReference type="SUPFAM" id="SSF140566">
    <property type="entry name" value="FlgN-like"/>
    <property type="match status" value="1"/>
</dbReference>
<keyword evidence="3" id="KW-1005">Bacterial flagellum biogenesis</keyword>
<sequence>MIATLLNTQEQQLQLLLSLLQQEKRALEQDDSTGLLAIAQQKEQILSAIIELDKQIENSADKHQLSSDAKLAKQVAHTQQLLEQCQTLNAVNGEIIKTSQEKVRQLSAVIDQLQNQNASTYDKLGKKHSSQRMGKGFKA</sequence>
<dbReference type="RefSeq" id="WP_055732116.1">
    <property type="nucleotide sequence ID" value="NZ_BMDY01000014.1"/>
</dbReference>
<evidence type="ECO:0000313" key="5">
    <source>
        <dbReference type="EMBL" id="GGB10709.1"/>
    </source>
</evidence>
<accession>A0ABQ1I2P0</accession>
<organism evidence="5 6">
    <name type="scientific">Agarivorans gilvus</name>
    <dbReference type="NCBI Taxonomy" id="680279"/>
    <lineage>
        <taxon>Bacteria</taxon>
        <taxon>Pseudomonadati</taxon>
        <taxon>Pseudomonadota</taxon>
        <taxon>Gammaproteobacteria</taxon>
        <taxon>Alteromonadales</taxon>
        <taxon>Alteromonadaceae</taxon>
        <taxon>Agarivorans</taxon>
    </lineage>
</organism>
<comment type="function">
    <text evidence="1">Required for the efficient initiation of filament assembly.</text>
</comment>
<comment type="similarity">
    <text evidence="2">Belongs to the FlgN family.</text>
</comment>
<evidence type="ECO:0000313" key="6">
    <source>
        <dbReference type="Proteomes" id="UP000651977"/>
    </source>
</evidence>
<dbReference type="Gene3D" id="1.20.58.300">
    <property type="entry name" value="FlgN-like"/>
    <property type="match status" value="1"/>
</dbReference>
<dbReference type="Proteomes" id="UP000651977">
    <property type="component" value="Unassembled WGS sequence"/>
</dbReference>
<proteinExistence type="inferred from homology"/>
<dbReference type="InterPro" id="IPR036679">
    <property type="entry name" value="FlgN-like_sf"/>
</dbReference>
<evidence type="ECO:0000256" key="1">
    <source>
        <dbReference type="ARBA" id="ARBA00002397"/>
    </source>
</evidence>
<evidence type="ECO:0000256" key="2">
    <source>
        <dbReference type="ARBA" id="ARBA00007703"/>
    </source>
</evidence>